<reference evidence="2" key="3">
    <citation type="submission" date="2018-08" db="UniProtKB">
        <authorList>
            <consortium name="EnsemblPlants"/>
        </authorList>
    </citation>
    <scope>IDENTIFICATION</scope>
    <source>
        <strain evidence="2">cv. Bd21</strain>
    </source>
</reference>
<dbReference type="EnsemblPlants" id="PNT71171">
    <property type="protein sequence ID" value="PNT71171"/>
    <property type="gene ID" value="BRADI_2g24015v3"/>
</dbReference>
<sequence>MAHTLRPTVGAQFPLTQATVGFVRDAGFGDTGCCWSTGSSQYSRPSARVIPANVWKHLYRFGIVRNELRHTPYYQLRRTTNASLFYLFQKRCLVVS</sequence>
<dbReference type="Proteomes" id="UP000008810">
    <property type="component" value="Chromosome 2"/>
</dbReference>
<proteinExistence type="predicted"/>
<reference evidence="1 2" key="1">
    <citation type="journal article" date="2010" name="Nature">
        <title>Genome sequencing and analysis of the model grass Brachypodium distachyon.</title>
        <authorList>
            <consortium name="International Brachypodium Initiative"/>
        </authorList>
    </citation>
    <scope>NUCLEOTIDE SEQUENCE [LARGE SCALE GENOMIC DNA]</scope>
    <source>
        <strain evidence="1 2">Bd21</strain>
    </source>
</reference>
<name>A0A2K2DA59_BRADI</name>
<reference evidence="1" key="2">
    <citation type="submission" date="2017-06" db="EMBL/GenBank/DDBJ databases">
        <title>WGS assembly of Brachypodium distachyon.</title>
        <authorList>
            <consortium name="The International Brachypodium Initiative"/>
            <person name="Lucas S."/>
            <person name="Harmon-Smith M."/>
            <person name="Lail K."/>
            <person name="Tice H."/>
            <person name="Grimwood J."/>
            <person name="Bruce D."/>
            <person name="Barry K."/>
            <person name="Shu S."/>
            <person name="Lindquist E."/>
            <person name="Wang M."/>
            <person name="Pitluck S."/>
            <person name="Vogel J.P."/>
            <person name="Garvin D.F."/>
            <person name="Mockler T.C."/>
            <person name="Schmutz J."/>
            <person name="Rokhsar D."/>
            <person name="Bevan M.W."/>
        </authorList>
    </citation>
    <scope>NUCLEOTIDE SEQUENCE</scope>
    <source>
        <strain evidence="1">Bd21</strain>
    </source>
</reference>
<evidence type="ECO:0000313" key="1">
    <source>
        <dbReference type="EMBL" id="PNT71171.1"/>
    </source>
</evidence>
<protein>
    <submittedName>
        <fullName evidence="1 2">Uncharacterized protein</fullName>
    </submittedName>
</protein>
<dbReference type="AlphaFoldDB" id="A0A2K2DA59"/>
<evidence type="ECO:0000313" key="2">
    <source>
        <dbReference type="EnsemblPlants" id="PNT71171"/>
    </source>
</evidence>
<gene>
    <name evidence="1" type="ORF">BRADI_2g24015v3</name>
</gene>
<keyword evidence="3" id="KW-1185">Reference proteome</keyword>
<evidence type="ECO:0000313" key="3">
    <source>
        <dbReference type="Proteomes" id="UP000008810"/>
    </source>
</evidence>
<dbReference type="Gramene" id="PNT71171">
    <property type="protein sequence ID" value="PNT71171"/>
    <property type="gene ID" value="BRADI_2g24015v3"/>
</dbReference>
<accession>A0A2K2DA59</accession>
<dbReference type="EMBL" id="CM000881">
    <property type="protein sequence ID" value="PNT71171.1"/>
    <property type="molecule type" value="Genomic_DNA"/>
</dbReference>
<organism evidence="1">
    <name type="scientific">Brachypodium distachyon</name>
    <name type="common">Purple false brome</name>
    <name type="synonym">Trachynia distachya</name>
    <dbReference type="NCBI Taxonomy" id="15368"/>
    <lineage>
        <taxon>Eukaryota</taxon>
        <taxon>Viridiplantae</taxon>
        <taxon>Streptophyta</taxon>
        <taxon>Embryophyta</taxon>
        <taxon>Tracheophyta</taxon>
        <taxon>Spermatophyta</taxon>
        <taxon>Magnoliopsida</taxon>
        <taxon>Liliopsida</taxon>
        <taxon>Poales</taxon>
        <taxon>Poaceae</taxon>
        <taxon>BOP clade</taxon>
        <taxon>Pooideae</taxon>
        <taxon>Stipodae</taxon>
        <taxon>Brachypodieae</taxon>
        <taxon>Brachypodium</taxon>
    </lineage>
</organism>
<dbReference type="InParanoid" id="A0A2K2DA59"/>